<reference evidence="10 11" key="1">
    <citation type="submission" date="2021-02" db="EMBL/GenBank/DDBJ databases">
        <title>De Novo genome assembly of isolated myxobacteria.</title>
        <authorList>
            <person name="Stevens D.C."/>
        </authorList>
    </citation>
    <scope>NUCLEOTIDE SEQUENCE [LARGE SCALE GENOMIC DNA]</scope>
    <source>
        <strain evidence="10 11">SCHIC003</strain>
    </source>
</reference>
<evidence type="ECO:0000256" key="5">
    <source>
        <dbReference type="ARBA" id="ARBA00022756"/>
    </source>
</evidence>
<keyword evidence="4 9" id="KW-0547">Nucleotide-binding</keyword>
<evidence type="ECO:0000256" key="2">
    <source>
        <dbReference type="ARBA" id="ARBA00022598"/>
    </source>
</evidence>
<evidence type="ECO:0000256" key="9">
    <source>
        <dbReference type="HAMAP-Rule" id="MF_00336"/>
    </source>
</evidence>
<dbReference type="EMBL" id="CP071091">
    <property type="protein sequence ID" value="QSQ10720.1"/>
    <property type="molecule type" value="Genomic_DNA"/>
</dbReference>
<feature type="binding site" evidence="9">
    <location>
        <position position="20"/>
    </location>
    <ligand>
        <name>Mg(2+)</name>
        <dbReference type="ChEBI" id="CHEBI:18420"/>
    </ligand>
</feature>
<evidence type="ECO:0000256" key="7">
    <source>
        <dbReference type="ARBA" id="ARBA00022842"/>
    </source>
</evidence>
<comment type="catalytic activity">
    <reaction evidence="8">
        <text>(7R,8S)-8-amino-7-(carboxyamino)nonanoate + ATP = (4R,5S)-dethiobiotin + ADP + phosphate + H(+)</text>
        <dbReference type="Rhea" id="RHEA:63684"/>
        <dbReference type="ChEBI" id="CHEBI:15378"/>
        <dbReference type="ChEBI" id="CHEBI:30616"/>
        <dbReference type="ChEBI" id="CHEBI:43474"/>
        <dbReference type="ChEBI" id="CHEBI:149470"/>
        <dbReference type="ChEBI" id="CHEBI:149473"/>
        <dbReference type="ChEBI" id="CHEBI:456216"/>
    </reaction>
</comment>
<organism evidence="10 11">
    <name type="scientific">Myxococcus landrumensis</name>
    <dbReference type="NCBI Taxonomy" id="2813577"/>
    <lineage>
        <taxon>Bacteria</taxon>
        <taxon>Pseudomonadati</taxon>
        <taxon>Myxococcota</taxon>
        <taxon>Myxococcia</taxon>
        <taxon>Myxococcales</taxon>
        <taxon>Cystobacterineae</taxon>
        <taxon>Myxococcaceae</taxon>
        <taxon>Myxococcus</taxon>
    </lineage>
</organism>
<evidence type="ECO:0000313" key="11">
    <source>
        <dbReference type="Proteomes" id="UP000663090"/>
    </source>
</evidence>
<dbReference type="Gene3D" id="3.40.50.300">
    <property type="entry name" value="P-loop containing nucleotide triphosphate hydrolases"/>
    <property type="match status" value="1"/>
</dbReference>
<dbReference type="NCBIfam" id="TIGR00347">
    <property type="entry name" value="bioD"/>
    <property type="match status" value="1"/>
</dbReference>
<feature type="binding site" evidence="9">
    <location>
        <position position="114"/>
    </location>
    <ligand>
        <name>Mg(2+)</name>
        <dbReference type="ChEBI" id="CHEBI:18420"/>
    </ligand>
</feature>
<evidence type="ECO:0000256" key="8">
    <source>
        <dbReference type="ARBA" id="ARBA00047386"/>
    </source>
</evidence>
<dbReference type="GO" id="GO:0004141">
    <property type="term" value="F:dethiobiotin synthase activity"/>
    <property type="evidence" value="ECO:0007669"/>
    <property type="project" value="UniProtKB-EC"/>
</dbReference>
<dbReference type="RefSeq" id="WP_206712488.1">
    <property type="nucleotide sequence ID" value="NZ_CP071091.1"/>
</dbReference>
<feature type="binding site" evidence="9">
    <location>
        <begin position="174"/>
        <end position="175"/>
    </location>
    <ligand>
        <name>ATP</name>
        <dbReference type="ChEBI" id="CHEBI:30616"/>
    </ligand>
</feature>
<comment type="catalytic activity">
    <reaction evidence="9">
        <text>(7R,8S)-7,8-diammoniononanoate + CO2 + ATP = (4R,5S)-dethiobiotin + ADP + phosphate + 3 H(+)</text>
        <dbReference type="Rhea" id="RHEA:15805"/>
        <dbReference type="ChEBI" id="CHEBI:15378"/>
        <dbReference type="ChEBI" id="CHEBI:16526"/>
        <dbReference type="ChEBI" id="CHEBI:30616"/>
        <dbReference type="ChEBI" id="CHEBI:43474"/>
        <dbReference type="ChEBI" id="CHEBI:149469"/>
        <dbReference type="ChEBI" id="CHEBI:149473"/>
        <dbReference type="ChEBI" id="CHEBI:456216"/>
        <dbReference type="EC" id="6.3.3.3"/>
    </reaction>
</comment>
<evidence type="ECO:0000256" key="3">
    <source>
        <dbReference type="ARBA" id="ARBA00022723"/>
    </source>
</evidence>
<feature type="active site" evidence="9">
    <location>
        <position position="41"/>
    </location>
</feature>
<dbReference type="Proteomes" id="UP000663090">
    <property type="component" value="Chromosome"/>
</dbReference>
<dbReference type="SUPFAM" id="SSF52540">
    <property type="entry name" value="P-loop containing nucleoside triphosphate hydrolases"/>
    <property type="match status" value="1"/>
</dbReference>
<dbReference type="InterPro" id="IPR027417">
    <property type="entry name" value="P-loop_NTPase"/>
</dbReference>
<proteinExistence type="inferred from homology"/>
<comment type="pathway">
    <text evidence="9">Cofactor biosynthesis; biotin biosynthesis; biotin from 7,8-diaminononanoate: step 1/2.</text>
</comment>
<feature type="binding site" evidence="9">
    <location>
        <begin position="114"/>
        <end position="117"/>
    </location>
    <ligand>
        <name>ATP</name>
        <dbReference type="ChEBI" id="CHEBI:30616"/>
    </ligand>
</feature>
<keyword evidence="7 9" id="KW-0460">Magnesium</keyword>
<evidence type="ECO:0000256" key="1">
    <source>
        <dbReference type="ARBA" id="ARBA00022490"/>
    </source>
</evidence>
<keyword evidence="1 9" id="KW-0963">Cytoplasm</keyword>
<name>A0ABX7MZ21_9BACT</name>
<comment type="subcellular location">
    <subcellularLocation>
        <location evidence="9">Cytoplasm</location>
    </subcellularLocation>
</comment>
<dbReference type="Pfam" id="PF13500">
    <property type="entry name" value="AAA_26"/>
    <property type="match status" value="1"/>
</dbReference>
<dbReference type="EC" id="6.3.3.3" evidence="9"/>
<keyword evidence="11" id="KW-1185">Reference proteome</keyword>
<keyword evidence="3 9" id="KW-0479">Metal-binding</keyword>
<keyword evidence="2 9" id="KW-0436">Ligase</keyword>
<evidence type="ECO:0000313" key="10">
    <source>
        <dbReference type="EMBL" id="QSQ10720.1"/>
    </source>
</evidence>
<evidence type="ECO:0000256" key="4">
    <source>
        <dbReference type="ARBA" id="ARBA00022741"/>
    </source>
</evidence>
<comment type="caution">
    <text evidence="9">Lacks conserved residue(s) required for the propagation of feature annotation.</text>
</comment>
<gene>
    <name evidence="9 10" type="primary">bioD</name>
    <name evidence="10" type="ORF">JY572_19945</name>
</gene>
<comment type="function">
    <text evidence="9">Catalyzes a mechanistically unusual reaction, the ATP-dependent insertion of CO2 between the N7 and N8 nitrogen atoms of 7,8-diaminopelargonic acid (DAPA, also called 7,8-diammoniononanoate) to form a ureido ring.</text>
</comment>
<dbReference type="PIRSF" id="PIRSF006755">
    <property type="entry name" value="DTB_synth"/>
    <property type="match status" value="1"/>
</dbReference>
<keyword evidence="6 9" id="KW-0067">ATP-binding</keyword>
<feature type="binding site" evidence="9">
    <location>
        <position position="55"/>
    </location>
    <ligand>
        <name>Mg(2+)</name>
        <dbReference type="ChEBI" id="CHEBI:18420"/>
    </ligand>
</feature>
<sequence length="225" mass="24133">MARKPFQIFVTGTDTGVGKTQASRALLSLLADEGLSPQGFKPYESGCASLKTPADALSLREAAGSTLPLDAICPHRFRAPVAPGVAAARLGREPDWNVTLAAWERLKHGPAVVEGAGGLFVPLDSRHDVIDLIHTLRLPVLLVARAGLGTLNHTALSLQALAARRIPVRAVLLSRGTAGRDISERDNRALLEARHQLPVLGPVPFETDARRRHAAFRRALRTLVP</sequence>
<dbReference type="CDD" id="cd03109">
    <property type="entry name" value="DTBS"/>
    <property type="match status" value="1"/>
</dbReference>
<feature type="binding site" evidence="9">
    <location>
        <position position="45"/>
    </location>
    <ligand>
        <name>substrate</name>
    </ligand>
</feature>
<dbReference type="InterPro" id="IPR004472">
    <property type="entry name" value="DTB_synth_BioD"/>
</dbReference>
<comment type="similarity">
    <text evidence="9">Belongs to the dethiobiotin synthetase family.</text>
</comment>
<comment type="cofactor">
    <cofactor evidence="9">
        <name>Mg(2+)</name>
        <dbReference type="ChEBI" id="CHEBI:18420"/>
    </cofactor>
</comment>
<dbReference type="PANTHER" id="PTHR43210">
    <property type="entry name" value="DETHIOBIOTIN SYNTHETASE"/>
    <property type="match status" value="1"/>
</dbReference>
<feature type="binding site" evidence="9">
    <location>
        <position position="55"/>
    </location>
    <ligand>
        <name>ATP</name>
        <dbReference type="ChEBI" id="CHEBI:30616"/>
    </ligand>
</feature>
<protein>
    <recommendedName>
        <fullName evidence="9">ATP-dependent dethiobiotin synthetase BioD</fullName>
        <ecNumber evidence="9">6.3.3.3</ecNumber>
    </recommendedName>
    <alternativeName>
        <fullName evidence="9">DTB synthetase</fullName>
        <shortName evidence="9">DTBS</shortName>
    </alternativeName>
    <alternativeName>
        <fullName evidence="9">Dethiobiotin synthase</fullName>
    </alternativeName>
</protein>
<comment type="subunit">
    <text evidence="9">Homodimer.</text>
</comment>
<keyword evidence="5 9" id="KW-0093">Biotin biosynthesis</keyword>
<dbReference type="PANTHER" id="PTHR43210:SF2">
    <property type="entry name" value="ATP-DEPENDENT DETHIOBIOTIN SYNTHETASE BIOD 2"/>
    <property type="match status" value="1"/>
</dbReference>
<accession>A0ABX7MZ21</accession>
<evidence type="ECO:0000256" key="6">
    <source>
        <dbReference type="ARBA" id="ARBA00022840"/>
    </source>
</evidence>
<dbReference type="HAMAP" id="MF_00336">
    <property type="entry name" value="BioD"/>
    <property type="match status" value="1"/>
</dbReference>